<evidence type="ECO:0000313" key="2">
    <source>
        <dbReference type="Proteomes" id="UP000249396"/>
    </source>
</evidence>
<dbReference type="EMBL" id="QJPH01000368">
    <property type="protein sequence ID" value="PZN76073.1"/>
    <property type="molecule type" value="Genomic_DNA"/>
</dbReference>
<comment type="caution">
    <text evidence="1">The sequence shown here is derived from an EMBL/GenBank/DDBJ whole genome shotgun (WGS) entry which is preliminary data.</text>
</comment>
<protein>
    <recommendedName>
        <fullName evidence="3">DUF4160 domain-containing protein</fullName>
    </recommendedName>
</protein>
<dbReference type="InterPro" id="IPR025427">
    <property type="entry name" value="DUF4160"/>
</dbReference>
<dbReference type="AlphaFoldDB" id="A0A2W4QXR2"/>
<reference evidence="1 2" key="1">
    <citation type="journal article" date="2018" name="Aquat. Microb. Ecol.">
        <title>Gammaproteobacterial methanotrophs dominate.</title>
        <authorList>
            <person name="Rissanen A.J."/>
            <person name="Saarenheimo J."/>
            <person name="Tiirola M."/>
            <person name="Peura S."/>
            <person name="Aalto S.L."/>
            <person name="Karvinen A."/>
            <person name="Nykanen H."/>
        </authorList>
    </citation>
    <scope>NUCLEOTIDE SEQUENCE [LARGE SCALE GENOMIC DNA]</scope>
    <source>
        <strain evidence="1">AMbin10</strain>
    </source>
</reference>
<gene>
    <name evidence="1" type="ORF">DM484_17400</name>
</gene>
<evidence type="ECO:0000313" key="1">
    <source>
        <dbReference type="EMBL" id="PZN76073.1"/>
    </source>
</evidence>
<organism evidence="1 2">
    <name type="scientific">Candidatus Methylumidiphilus alinenensis</name>
    <dbReference type="NCBI Taxonomy" id="2202197"/>
    <lineage>
        <taxon>Bacteria</taxon>
        <taxon>Pseudomonadati</taxon>
        <taxon>Pseudomonadota</taxon>
        <taxon>Gammaproteobacteria</taxon>
        <taxon>Methylococcales</taxon>
        <taxon>Candidatus Methylumidiphilus</taxon>
    </lineage>
</organism>
<evidence type="ECO:0008006" key="3">
    <source>
        <dbReference type="Google" id="ProtNLM"/>
    </source>
</evidence>
<dbReference type="Proteomes" id="UP000249396">
    <property type="component" value="Unassembled WGS sequence"/>
</dbReference>
<accession>A0A2W4QXR2</accession>
<sequence length="89" mass="10460">MPSISMFYGIIVYMYFRDNQQHKTPHIHARYQGYEVVIAIPDGDILEGDIPKAKMKLLQAWIELRKDELVADWELAVEGQQPYKIEPLR</sequence>
<proteinExistence type="predicted"/>
<dbReference type="Pfam" id="PF13711">
    <property type="entry name" value="DUF4160"/>
    <property type="match status" value="1"/>
</dbReference>
<name>A0A2W4QXR2_9GAMM</name>